<organism evidence="2 3">
    <name type="scientific">Cellulosilyticum lentocellum (strain ATCC 49066 / DSM 5427 / NCIMB 11756 / RHM5)</name>
    <name type="common">Clostridium lentocellum</name>
    <dbReference type="NCBI Taxonomy" id="642492"/>
    <lineage>
        <taxon>Bacteria</taxon>
        <taxon>Bacillati</taxon>
        <taxon>Bacillota</taxon>
        <taxon>Clostridia</taxon>
        <taxon>Lachnospirales</taxon>
        <taxon>Cellulosilyticaceae</taxon>
        <taxon>Cellulosilyticum</taxon>
    </lineage>
</organism>
<gene>
    <name evidence="2" type="ordered locus">Clole_3920</name>
</gene>
<dbReference type="Proteomes" id="UP000008467">
    <property type="component" value="Chromosome"/>
</dbReference>
<proteinExistence type="predicted"/>
<dbReference type="STRING" id="642492.Clole_3920"/>
<reference evidence="2 3" key="1">
    <citation type="journal article" date="2011" name="J. Bacteriol.">
        <title>Complete genome sequence of the cellulose-degrading bacterium Cellulosilyticum lentocellum.</title>
        <authorList>
            <consortium name="US DOE Joint Genome Institute"/>
            <person name="Miller D.A."/>
            <person name="Suen G."/>
            <person name="Bruce D."/>
            <person name="Copeland A."/>
            <person name="Cheng J.F."/>
            <person name="Detter C."/>
            <person name="Goodwin L.A."/>
            <person name="Han C.S."/>
            <person name="Hauser L.J."/>
            <person name="Land M.L."/>
            <person name="Lapidus A."/>
            <person name="Lucas S."/>
            <person name="Meincke L."/>
            <person name="Pitluck S."/>
            <person name="Tapia R."/>
            <person name="Teshima H."/>
            <person name="Woyke T."/>
            <person name="Fox B.G."/>
            <person name="Angert E.R."/>
            <person name="Currie C.R."/>
        </authorList>
    </citation>
    <scope>NUCLEOTIDE SEQUENCE [LARGE SCALE GENOMIC DNA]</scope>
    <source>
        <strain evidence="3">ATCC 49066 / DSM 5427 / NCIMB 11756 / RHM5</strain>
    </source>
</reference>
<dbReference type="RefSeq" id="WP_013658872.1">
    <property type="nucleotide sequence ID" value="NC_015275.1"/>
</dbReference>
<protein>
    <submittedName>
        <fullName evidence="2">Uncharacterized protein</fullName>
    </submittedName>
</protein>
<keyword evidence="1" id="KW-1133">Transmembrane helix</keyword>
<sequence>MINQVLKKTLLWSVIGLTIALNFFSIHNIFKVNNVDEVSNVSAVSQENTKTIPVKKQEIHVVYSTWDECIKAGNSVKAQDVLDAKELENAYLDREYEFVDAVRIGKAGGFLVTYKVIKDN</sequence>
<evidence type="ECO:0000256" key="1">
    <source>
        <dbReference type="SAM" id="Phobius"/>
    </source>
</evidence>
<keyword evidence="1" id="KW-0472">Membrane</keyword>
<accession>F2JJK4</accession>
<keyword evidence="3" id="KW-1185">Reference proteome</keyword>
<evidence type="ECO:0000313" key="3">
    <source>
        <dbReference type="Proteomes" id="UP000008467"/>
    </source>
</evidence>
<keyword evidence="1" id="KW-0812">Transmembrane</keyword>
<name>F2JJK4_CELLD</name>
<feature type="transmembrane region" description="Helical" evidence="1">
    <location>
        <begin position="9"/>
        <end position="30"/>
    </location>
</feature>
<dbReference type="KEGG" id="cle:Clole_3920"/>
<dbReference type="HOGENOM" id="CLU_2045494_0_0_9"/>
<evidence type="ECO:0000313" key="2">
    <source>
        <dbReference type="EMBL" id="ADZ85599.1"/>
    </source>
</evidence>
<dbReference type="AlphaFoldDB" id="F2JJK4"/>
<dbReference type="EMBL" id="CP002582">
    <property type="protein sequence ID" value="ADZ85599.1"/>
    <property type="molecule type" value="Genomic_DNA"/>
</dbReference>